<sequence length="176" mass="19164">MKRVKALVSLLLCAALMAPATTSAFAAADYTVQPQSAAHLTALSSAASGVLQKVLSVPATEQTQAAGETAESAKDKEETLKAQEEAAAGKLPPQMGWSTWNFFREKINEEKAMDAAKALVNTNLNDHGYVYFNLDDCWQSNMRDENGRMQFDLTGFPSGPDSSSRLTRSTRRTRSR</sequence>
<dbReference type="PANTHER" id="PTHR11452">
    <property type="entry name" value="ALPHA-GALACTOSIDASE/ALPHA-N-ACETYLGALACTOSAMINIDASE"/>
    <property type="match status" value="1"/>
</dbReference>
<dbReference type="InterPro" id="IPR002241">
    <property type="entry name" value="Glyco_hydro_27"/>
</dbReference>
<feature type="signal peptide" evidence="5">
    <location>
        <begin position="1"/>
        <end position="26"/>
    </location>
</feature>
<keyword evidence="7" id="KW-1185">Reference proteome</keyword>
<evidence type="ECO:0000256" key="4">
    <source>
        <dbReference type="SAM" id="MobiDB-lite"/>
    </source>
</evidence>
<keyword evidence="2" id="KW-0378">Hydrolase</keyword>
<dbReference type="RefSeq" id="WP_237967068.1">
    <property type="nucleotide sequence ID" value="NZ_JAKNHQ010000018.1"/>
</dbReference>
<dbReference type="Proteomes" id="UP001298681">
    <property type="component" value="Unassembled WGS sequence"/>
</dbReference>
<gene>
    <name evidence="6" type="ORF">L0P57_11675</name>
</gene>
<dbReference type="PROSITE" id="PS00512">
    <property type="entry name" value="ALPHA_GALACTOSIDASE"/>
    <property type="match status" value="1"/>
</dbReference>
<evidence type="ECO:0000256" key="2">
    <source>
        <dbReference type="ARBA" id="ARBA00022801"/>
    </source>
</evidence>
<dbReference type="SUPFAM" id="SSF51445">
    <property type="entry name" value="(Trans)glycosidases"/>
    <property type="match status" value="1"/>
</dbReference>
<evidence type="ECO:0008006" key="8">
    <source>
        <dbReference type="Google" id="ProtNLM"/>
    </source>
</evidence>
<dbReference type="InterPro" id="IPR000111">
    <property type="entry name" value="Glyco_hydro_27/36_CS"/>
</dbReference>
<organism evidence="6 7">
    <name type="scientific">Anaeromassilibacillus senegalensis</name>
    <dbReference type="NCBI Taxonomy" id="1673717"/>
    <lineage>
        <taxon>Bacteria</taxon>
        <taxon>Bacillati</taxon>
        <taxon>Bacillota</taxon>
        <taxon>Clostridia</taxon>
        <taxon>Eubacteriales</taxon>
        <taxon>Acutalibacteraceae</taxon>
        <taxon>Anaeromassilibacillus</taxon>
    </lineage>
</organism>
<accession>A0ABS9MM48</accession>
<comment type="caution">
    <text evidence="6">The sequence shown here is derived from an EMBL/GenBank/DDBJ whole genome shotgun (WGS) entry which is preliminary data.</text>
</comment>
<comment type="similarity">
    <text evidence="1">Belongs to the glycosyl hydrolase 27 family.</text>
</comment>
<name>A0ABS9MM48_9FIRM</name>
<dbReference type="EMBL" id="JAKNHQ010000018">
    <property type="protein sequence ID" value="MCG4611583.1"/>
    <property type="molecule type" value="Genomic_DNA"/>
</dbReference>
<feature type="chain" id="PRO_5046662182" description="Alpha-galactosidase" evidence="5">
    <location>
        <begin position="27"/>
        <end position="176"/>
    </location>
</feature>
<keyword evidence="3" id="KW-0326">Glycosidase</keyword>
<evidence type="ECO:0000256" key="3">
    <source>
        <dbReference type="ARBA" id="ARBA00023295"/>
    </source>
</evidence>
<evidence type="ECO:0000313" key="6">
    <source>
        <dbReference type="EMBL" id="MCG4611583.1"/>
    </source>
</evidence>
<evidence type="ECO:0000313" key="7">
    <source>
        <dbReference type="Proteomes" id="UP001298681"/>
    </source>
</evidence>
<dbReference type="PANTHER" id="PTHR11452:SF75">
    <property type="entry name" value="ALPHA-GALACTOSIDASE MEL1"/>
    <property type="match status" value="1"/>
</dbReference>
<reference evidence="6 7" key="1">
    <citation type="submission" date="2022-01" db="EMBL/GenBank/DDBJ databases">
        <title>Collection of gut derived symbiotic bacterial strains cultured from healthy donors.</title>
        <authorList>
            <person name="Lin H."/>
            <person name="Kohout C."/>
            <person name="Waligurski E."/>
            <person name="Pamer E.G."/>
        </authorList>
    </citation>
    <scope>NUCLEOTIDE SEQUENCE [LARGE SCALE GENOMIC DNA]</scope>
    <source>
        <strain evidence="6 7">DFI.7.58</strain>
    </source>
</reference>
<dbReference type="InterPro" id="IPR013785">
    <property type="entry name" value="Aldolase_TIM"/>
</dbReference>
<evidence type="ECO:0000256" key="1">
    <source>
        <dbReference type="ARBA" id="ARBA00009743"/>
    </source>
</evidence>
<protein>
    <recommendedName>
        <fullName evidence="8">Alpha-galactosidase</fullName>
    </recommendedName>
</protein>
<feature type="region of interest" description="Disordered" evidence="4">
    <location>
        <begin position="152"/>
        <end position="176"/>
    </location>
</feature>
<dbReference type="Gene3D" id="3.20.20.70">
    <property type="entry name" value="Aldolase class I"/>
    <property type="match status" value="1"/>
</dbReference>
<keyword evidence="5" id="KW-0732">Signal</keyword>
<dbReference type="InterPro" id="IPR017853">
    <property type="entry name" value="GH"/>
</dbReference>
<evidence type="ECO:0000256" key="5">
    <source>
        <dbReference type="SAM" id="SignalP"/>
    </source>
</evidence>
<dbReference type="Pfam" id="PF16499">
    <property type="entry name" value="Melibiase_2"/>
    <property type="match status" value="1"/>
</dbReference>
<proteinExistence type="inferred from homology"/>